<name>A0A1M6FCE0_PSEXY</name>
<proteinExistence type="predicted"/>
<evidence type="ECO:0000313" key="1">
    <source>
        <dbReference type="EMBL" id="SHI95335.1"/>
    </source>
</evidence>
<evidence type="ECO:0000313" key="2">
    <source>
        <dbReference type="Proteomes" id="UP000184185"/>
    </source>
</evidence>
<organism evidence="1 2">
    <name type="scientific">Pseudobutyrivibrio xylanivorans DSM 14809</name>
    <dbReference type="NCBI Taxonomy" id="1123012"/>
    <lineage>
        <taxon>Bacteria</taxon>
        <taxon>Bacillati</taxon>
        <taxon>Bacillota</taxon>
        <taxon>Clostridia</taxon>
        <taxon>Lachnospirales</taxon>
        <taxon>Lachnospiraceae</taxon>
        <taxon>Pseudobutyrivibrio</taxon>
    </lineage>
</organism>
<dbReference type="EMBL" id="FQYQ01000007">
    <property type="protein sequence ID" value="SHI95335.1"/>
    <property type="molecule type" value="Genomic_DNA"/>
</dbReference>
<sequence length="202" mass="22535">MSFEKLVKGMMSLSLVAITSMLVVAGIKGEAVEVIGDDYDPTVTAADLEDVAVTEYCLPEYKTYESKEGWTVQYNTEVFQVEEGNDFVGFDYTGDCSGRCMVTVSTLTGMTQEEARDEMVNMWGEKATTYEGHFSVDEKFAYWVCMESEVGEGLGLYDTAIIVEHNGNTILFECVEYMGIDEEVDMMVSDELAMIIDSVQFN</sequence>
<gene>
    <name evidence="1" type="ORF">SAMN02745725_01457</name>
</gene>
<protein>
    <submittedName>
        <fullName evidence="1">Uncharacterized protein</fullName>
    </submittedName>
</protein>
<reference evidence="1 2" key="1">
    <citation type="submission" date="2016-11" db="EMBL/GenBank/DDBJ databases">
        <authorList>
            <person name="Jaros S."/>
            <person name="Januszkiewicz K."/>
            <person name="Wedrychowicz H."/>
        </authorList>
    </citation>
    <scope>NUCLEOTIDE SEQUENCE [LARGE SCALE GENOMIC DNA]</scope>
    <source>
        <strain evidence="1 2">DSM 14809</strain>
    </source>
</reference>
<dbReference type="OrthoDB" id="2051386at2"/>
<accession>A0A1M6FCE0</accession>
<dbReference type="Proteomes" id="UP000184185">
    <property type="component" value="Unassembled WGS sequence"/>
</dbReference>
<dbReference type="AlphaFoldDB" id="A0A1M6FCE0"/>
<dbReference type="RefSeq" id="WP_072915117.1">
    <property type="nucleotide sequence ID" value="NZ_FQYQ01000007.1"/>
</dbReference>
<keyword evidence="2" id="KW-1185">Reference proteome</keyword>